<dbReference type="GO" id="GO:0006526">
    <property type="term" value="P:L-arginine biosynthetic process"/>
    <property type="evidence" value="ECO:0007669"/>
    <property type="project" value="TreeGrafter"/>
</dbReference>
<keyword evidence="3" id="KW-0645">Protease</keyword>
<dbReference type="Pfam" id="PF01546">
    <property type="entry name" value="Peptidase_M20"/>
    <property type="match status" value="1"/>
</dbReference>
<dbReference type="InterPro" id="IPR011650">
    <property type="entry name" value="Peptidase_M20_dimer"/>
</dbReference>
<evidence type="ECO:0000256" key="3">
    <source>
        <dbReference type="ARBA" id="ARBA00022670"/>
    </source>
</evidence>
<name>A0A9X7X961_STRDY</name>
<dbReference type="GO" id="GO:0008777">
    <property type="term" value="F:acetylornithine deacetylase activity"/>
    <property type="evidence" value="ECO:0007669"/>
    <property type="project" value="TreeGrafter"/>
</dbReference>
<dbReference type="AlphaFoldDB" id="A0A9X7X961"/>
<keyword evidence="6" id="KW-0862">Zinc</keyword>
<evidence type="ECO:0000259" key="9">
    <source>
        <dbReference type="Pfam" id="PF07687"/>
    </source>
</evidence>
<dbReference type="SUPFAM" id="SSF53187">
    <property type="entry name" value="Zn-dependent exopeptidases"/>
    <property type="match status" value="1"/>
</dbReference>
<dbReference type="InterPro" id="IPR050072">
    <property type="entry name" value="Peptidase_M20A"/>
</dbReference>
<keyword evidence="7" id="KW-0224">Dipeptidase</keyword>
<comment type="similarity">
    <text evidence="2">Belongs to the peptidase M20A family.</text>
</comment>
<keyword evidence="5" id="KW-0378">Hydrolase</keyword>
<dbReference type="GO" id="GO:0008270">
    <property type="term" value="F:zinc ion binding"/>
    <property type="evidence" value="ECO:0007669"/>
    <property type="project" value="InterPro"/>
</dbReference>
<evidence type="ECO:0000313" key="10">
    <source>
        <dbReference type="EMBL" id="QGH02835.1"/>
    </source>
</evidence>
<evidence type="ECO:0000256" key="6">
    <source>
        <dbReference type="ARBA" id="ARBA00022833"/>
    </source>
</evidence>
<dbReference type="Proteomes" id="UP000347383">
    <property type="component" value="Chromosome"/>
</dbReference>
<dbReference type="InterPro" id="IPR002933">
    <property type="entry name" value="Peptidase_M20"/>
</dbReference>
<dbReference type="InterPro" id="IPR036264">
    <property type="entry name" value="Bact_exopeptidase_dim_dom"/>
</dbReference>
<dbReference type="InterPro" id="IPR010964">
    <property type="entry name" value="M20A_pepV-rel"/>
</dbReference>
<evidence type="ECO:0000256" key="5">
    <source>
        <dbReference type="ARBA" id="ARBA00022801"/>
    </source>
</evidence>
<feature type="domain" description="Peptidase M20 dimerisation" evidence="9">
    <location>
        <begin position="258"/>
        <end position="368"/>
    </location>
</feature>
<protein>
    <submittedName>
        <fullName evidence="10">Dipeptidase PepV</fullName>
    </submittedName>
</protein>
<keyword evidence="8" id="KW-0482">Metalloprotease</keyword>
<gene>
    <name evidence="10" type="primary">pepV</name>
    <name evidence="10" type="ORF">EA457_10000</name>
</gene>
<dbReference type="GO" id="GO:0006508">
    <property type="term" value="P:proteolysis"/>
    <property type="evidence" value="ECO:0007669"/>
    <property type="project" value="UniProtKB-KW"/>
</dbReference>
<evidence type="ECO:0000256" key="2">
    <source>
        <dbReference type="ARBA" id="ARBA00006247"/>
    </source>
</evidence>
<reference evidence="10 11" key="1">
    <citation type="submission" date="2018-10" db="EMBL/GenBank/DDBJ databases">
        <title>Comparative Genomics Analysis of the Streptococcus dysgalactiae subspecies dysgalactiae.</title>
        <authorList>
            <person name="Koh T.H."/>
            <person name="Abdul Rahman N."/>
            <person name="Sessions O.M."/>
        </authorList>
    </citation>
    <scope>NUCLEOTIDE SEQUENCE [LARGE SCALE GENOMIC DNA]</scope>
    <source>
        <strain evidence="10 11">DB60705-15</strain>
    </source>
</reference>
<dbReference type="NCBIfam" id="NF005591">
    <property type="entry name" value="PRK07318.1"/>
    <property type="match status" value="1"/>
</dbReference>
<dbReference type="CDD" id="cd03888">
    <property type="entry name" value="M20_PepV"/>
    <property type="match status" value="1"/>
</dbReference>
<comment type="cofactor">
    <cofactor evidence="1">
        <name>Zn(2+)</name>
        <dbReference type="ChEBI" id="CHEBI:29105"/>
    </cofactor>
</comment>
<evidence type="ECO:0000256" key="4">
    <source>
        <dbReference type="ARBA" id="ARBA00022723"/>
    </source>
</evidence>
<dbReference type="GO" id="GO:0008237">
    <property type="term" value="F:metallopeptidase activity"/>
    <property type="evidence" value="ECO:0007669"/>
    <property type="project" value="UniProtKB-KW"/>
</dbReference>
<dbReference type="EMBL" id="CP033165">
    <property type="protein sequence ID" value="QGH02835.1"/>
    <property type="molecule type" value="Genomic_DNA"/>
</dbReference>
<evidence type="ECO:0000256" key="8">
    <source>
        <dbReference type="ARBA" id="ARBA00023049"/>
    </source>
</evidence>
<dbReference type="GO" id="GO:0016805">
    <property type="term" value="F:dipeptidase activity"/>
    <property type="evidence" value="ECO:0007669"/>
    <property type="project" value="UniProtKB-KW"/>
</dbReference>
<proteinExistence type="inferred from homology"/>
<accession>A0A9X7X961</accession>
<dbReference type="NCBIfam" id="TIGR01887">
    <property type="entry name" value="dipeptidaselike"/>
    <property type="match status" value="1"/>
</dbReference>
<dbReference type="PANTHER" id="PTHR43808">
    <property type="entry name" value="ACETYLORNITHINE DEACETYLASE"/>
    <property type="match status" value="1"/>
</dbReference>
<dbReference type="Pfam" id="PF07687">
    <property type="entry name" value="M20_dimer"/>
    <property type="match status" value="1"/>
</dbReference>
<dbReference type="SUPFAM" id="SSF55031">
    <property type="entry name" value="Bacterial exopeptidase dimerisation domain"/>
    <property type="match status" value="1"/>
</dbReference>
<dbReference type="Gene3D" id="3.30.70.360">
    <property type="match status" value="2"/>
</dbReference>
<organism evidence="10 11">
    <name type="scientific">Streptococcus dysgalactiae subsp. dysgalactiae</name>
    <dbReference type="NCBI Taxonomy" id="99822"/>
    <lineage>
        <taxon>Bacteria</taxon>
        <taxon>Bacillati</taxon>
        <taxon>Bacillota</taxon>
        <taxon>Bacilli</taxon>
        <taxon>Lactobacillales</taxon>
        <taxon>Streptococcaceae</taxon>
        <taxon>Streptococcus</taxon>
    </lineage>
</organism>
<evidence type="ECO:0000313" key="11">
    <source>
        <dbReference type="Proteomes" id="UP000347383"/>
    </source>
</evidence>
<dbReference type="PANTHER" id="PTHR43808:SF31">
    <property type="entry name" value="N-ACETYL-L-CITRULLINE DEACETYLASE"/>
    <property type="match status" value="1"/>
</dbReference>
<evidence type="ECO:0000256" key="1">
    <source>
        <dbReference type="ARBA" id="ARBA00001947"/>
    </source>
</evidence>
<keyword evidence="4" id="KW-0479">Metal-binding</keyword>
<sequence>MIDWYQEVVARQEDLLAAVERLLRIPSVRDDTLASPECPVGPGPKAALDEFLVMADEAGFAWTSFGNLVAHIDWGEGKDLFGLLGHVDVVPAGDGWFSDPFVPTYQDGKLFARGALDDKGPLVAAFFAMTLLKEKGIVPKKTVRLIVGTDEESDWKCLQHYQTVCELPQTGFVPDAYFPIVNGEKGNASLVLTVSDQTVCSSDLSLVYFKAGLRENMVPDKAEALISGIDLEVLKLAFTKFLSREKGITGQVEVTETGLRLLVRGQSAHGSKPEAGVNAATYLAHFLAAWPFNRQAANHLVVLLDKILHLDYFGQAMGLAYSDHRMGRLTLNPGIISYQDGQPGRVLINIRYPKGVDLESAQQLITQKLLGTGVAFLLQPKQAPHYVPQEHPLVKTLLTIYHEQTGLPAYERVIGGATYARLMPEGVAFGALFPDAIDTMHQANEHIDVEQLLLTCAMYAKALEALAC</sequence>
<dbReference type="RefSeq" id="WP_154412410.1">
    <property type="nucleotide sequence ID" value="NZ_CP033165.1"/>
</dbReference>
<dbReference type="Gene3D" id="3.40.630.10">
    <property type="entry name" value="Zn peptidases"/>
    <property type="match status" value="1"/>
</dbReference>
<evidence type="ECO:0000256" key="7">
    <source>
        <dbReference type="ARBA" id="ARBA00022997"/>
    </source>
</evidence>